<evidence type="ECO:0000313" key="2">
    <source>
        <dbReference type="Proteomes" id="UP000712281"/>
    </source>
</evidence>
<name>A0A3N6TLH7_BRACR</name>
<organism evidence="1 2">
    <name type="scientific">Brassica cretica</name>
    <name type="common">Mustard</name>
    <dbReference type="NCBI Taxonomy" id="69181"/>
    <lineage>
        <taxon>Eukaryota</taxon>
        <taxon>Viridiplantae</taxon>
        <taxon>Streptophyta</taxon>
        <taxon>Embryophyta</taxon>
        <taxon>Tracheophyta</taxon>
        <taxon>Spermatophyta</taxon>
        <taxon>Magnoliopsida</taxon>
        <taxon>eudicotyledons</taxon>
        <taxon>Gunneridae</taxon>
        <taxon>Pentapetalae</taxon>
        <taxon>rosids</taxon>
        <taxon>malvids</taxon>
        <taxon>Brassicales</taxon>
        <taxon>Brassicaceae</taxon>
        <taxon>Brassiceae</taxon>
        <taxon>Brassica</taxon>
    </lineage>
</organism>
<proteinExistence type="predicted"/>
<comment type="caution">
    <text evidence="1">The sequence shown here is derived from an EMBL/GenBank/DDBJ whole genome shotgun (WGS) entry which is preliminary data.</text>
</comment>
<protein>
    <submittedName>
        <fullName evidence="1">Uncharacterized protein</fullName>
    </submittedName>
</protein>
<dbReference type="Proteomes" id="UP000712281">
    <property type="component" value="Unassembled WGS sequence"/>
</dbReference>
<accession>A0A3N6TLH7</accession>
<sequence>MRAVKAIKPRSDTITFRRPSSEVSRGPKSSAKRETNFKTLATVKSLCPYHLSGSNLHVFLTSQSVEIAKPILSKENRHPVNTFFRLRSHLNQSKRQTTSSDGYLVATVSNSAVLQQRSDAAEPTKNQSW</sequence>
<reference evidence="1" key="1">
    <citation type="submission" date="2019-12" db="EMBL/GenBank/DDBJ databases">
        <title>Genome sequencing and annotation of Brassica cretica.</title>
        <authorList>
            <person name="Studholme D.J."/>
            <person name="Sarris P.F."/>
        </authorList>
    </citation>
    <scope>NUCLEOTIDE SEQUENCE</scope>
    <source>
        <strain evidence="1">PFS-001/15</strain>
        <tissue evidence="1">Leaf</tissue>
    </source>
</reference>
<evidence type="ECO:0000313" key="1">
    <source>
        <dbReference type="EMBL" id="KAF2600371.1"/>
    </source>
</evidence>
<dbReference type="EMBL" id="QGKW02000717">
    <property type="protein sequence ID" value="KAF2600371.1"/>
    <property type="molecule type" value="Genomic_DNA"/>
</dbReference>
<gene>
    <name evidence="1" type="ORF">F2Q68_00010926</name>
</gene>
<dbReference type="AlphaFoldDB" id="A0A3N6TLH7"/>